<evidence type="ECO:0000313" key="2">
    <source>
        <dbReference type="Proteomes" id="UP000269154"/>
    </source>
</evidence>
<sequence>MSRLGLFGVLWQNISRRKQEIGVRRAMGSSKAEINYPNLFWKIMVLCDH</sequence>
<keyword evidence="2" id="KW-1185">Reference proteome</keyword>
<reference evidence="1 2" key="1">
    <citation type="journal article" date="2018" name="ACS Chem. Biol.">
        <title>Ketoreductase domain dysfunction expands chemodiversity: malyngamide biosynthesis in the cyanobacterium Okeania hirsuta.</title>
        <authorList>
            <person name="Moss N.A."/>
            <person name="Leao T."/>
            <person name="Rankin M."/>
            <person name="McCullough T.M."/>
            <person name="Qu P."/>
            <person name="Korobeynikov A."/>
            <person name="Smith J.L."/>
            <person name="Gerwick L."/>
            <person name="Gerwick W.H."/>
        </authorList>
    </citation>
    <scope>NUCLEOTIDE SEQUENCE [LARGE SCALE GENOMIC DNA]</scope>
    <source>
        <strain evidence="1 2">PAB10Feb10-1</strain>
    </source>
</reference>
<dbReference type="RefSeq" id="WP_124155667.1">
    <property type="nucleotide sequence ID" value="NZ_RCBY01000363.1"/>
</dbReference>
<comment type="caution">
    <text evidence="1">The sequence shown here is derived from an EMBL/GenBank/DDBJ whole genome shotgun (WGS) entry which is preliminary data.</text>
</comment>
<evidence type="ECO:0000313" key="1">
    <source>
        <dbReference type="EMBL" id="RQH22474.1"/>
    </source>
</evidence>
<gene>
    <name evidence="1" type="ORF">D5R40_30875</name>
</gene>
<dbReference type="AlphaFoldDB" id="A0A3N6NVV8"/>
<dbReference type="Proteomes" id="UP000269154">
    <property type="component" value="Unassembled WGS sequence"/>
</dbReference>
<organism evidence="1 2">
    <name type="scientific">Okeania hirsuta</name>
    <dbReference type="NCBI Taxonomy" id="1458930"/>
    <lineage>
        <taxon>Bacteria</taxon>
        <taxon>Bacillati</taxon>
        <taxon>Cyanobacteriota</taxon>
        <taxon>Cyanophyceae</taxon>
        <taxon>Oscillatoriophycideae</taxon>
        <taxon>Oscillatoriales</taxon>
        <taxon>Microcoleaceae</taxon>
        <taxon>Okeania</taxon>
    </lineage>
</organism>
<protein>
    <submittedName>
        <fullName evidence="1">FtsX-like permease family protein</fullName>
    </submittedName>
</protein>
<accession>A0A3N6NVV8</accession>
<dbReference type="OrthoDB" id="5933722at2"/>
<name>A0A3N6NVV8_9CYAN</name>
<dbReference type="EMBL" id="RCBY01000363">
    <property type="protein sequence ID" value="RQH22474.1"/>
    <property type="molecule type" value="Genomic_DNA"/>
</dbReference>
<proteinExistence type="predicted"/>